<gene>
    <name evidence="2" type="ORF">JJB09_05130</name>
</gene>
<evidence type="ECO:0000313" key="3">
    <source>
        <dbReference type="Proteomes" id="UP000633219"/>
    </source>
</evidence>
<comment type="caution">
    <text evidence="2">The sequence shown here is derived from an EMBL/GenBank/DDBJ whole genome shotgun (WGS) entry which is preliminary data.</text>
</comment>
<protein>
    <recommendedName>
        <fullName evidence="4">DUF992 domain-containing protein</fullName>
    </recommendedName>
</protein>
<dbReference type="PROSITE" id="PS51257">
    <property type="entry name" value="PROKAR_LIPOPROTEIN"/>
    <property type="match status" value="1"/>
</dbReference>
<accession>A0A936YNJ7</accession>
<dbReference type="AlphaFoldDB" id="A0A936YNJ7"/>
<dbReference type="RefSeq" id="WP_201654060.1">
    <property type="nucleotide sequence ID" value="NZ_JAEQNC010000002.1"/>
</dbReference>
<dbReference type="Proteomes" id="UP000633219">
    <property type="component" value="Unassembled WGS sequence"/>
</dbReference>
<proteinExistence type="predicted"/>
<feature type="chain" id="PRO_5037805002" description="DUF992 domain-containing protein" evidence="1">
    <location>
        <begin position="26"/>
        <end position="185"/>
    </location>
</feature>
<evidence type="ECO:0000313" key="2">
    <source>
        <dbReference type="EMBL" id="MBL0371404.1"/>
    </source>
</evidence>
<name>A0A936YNJ7_9HYPH</name>
<organism evidence="2 3">
    <name type="scientific">Rhizobium setariae</name>
    <dbReference type="NCBI Taxonomy" id="2801340"/>
    <lineage>
        <taxon>Bacteria</taxon>
        <taxon>Pseudomonadati</taxon>
        <taxon>Pseudomonadota</taxon>
        <taxon>Alphaproteobacteria</taxon>
        <taxon>Hyphomicrobiales</taxon>
        <taxon>Rhizobiaceae</taxon>
        <taxon>Rhizobium/Agrobacterium group</taxon>
        <taxon>Rhizobium</taxon>
    </lineage>
</organism>
<evidence type="ECO:0000256" key="1">
    <source>
        <dbReference type="SAM" id="SignalP"/>
    </source>
</evidence>
<reference evidence="2" key="1">
    <citation type="submission" date="2021-01" db="EMBL/GenBank/DDBJ databases">
        <title>Rhizobium sp. strain KVB221 16S ribosomal RNA gene Genome sequencing and assembly.</title>
        <authorList>
            <person name="Kang M."/>
        </authorList>
    </citation>
    <scope>NUCLEOTIDE SEQUENCE</scope>
    <source>
        <strain evidence="2">KVB221</strain>
    </source>
</reference>
<feature type="signal peptide" evidence="1">
    <location>
        <begin position="1"/>
        <end position="25"/>
    </location>
</feature>
<keyword evidence="3" id="KW-1185">Reference proteome</keyword>
<keyword evidence="1" id="KW-0732">Signal</keyword>
<evidence type="ECO:0008006" key="4">
    <source>
        <dbReference type="Google" id="ProtNLM"/>
    </source>
</evidence>
<dbReference type="EMBL" id="JAEQNC010000002">
    <property type="protein sequence ID" value="MBL0371404.1"/>
    <property type="molecule type" value="Genomic_DNA"/>
</dbReference>
<sequence length="185" mass="20081">MLKPFALLAASTLAAVIGTSCPTQAGEVECHANKEYHVAVQSYDEDAGSRLAVTALKGKKKSARCTFDASKADLLIGEQGDPLWFDKLAGKFLILRRSTGPQGDLVVYDLESRKPVLDVPADDYELSGNRLSFWQRERQATAKDCPTFAENQANGLGSVISVRKTLDTKTLKVAATTEQRCDATQ</sequence>